<feature type="region of interest" description="Disordered" evidence="4">
    <location>
        <begin position="1179"/>
        <end position="1206"/>
    </location>
</feature>
<dbReference type="Gene3D" id="1.10.510.10">
    <property type="entry name" value="Transferase(Phosphotransferase) domain 1"/>
    <property type="match status" value="1"/>
</dbReference>
<feature type="compositionally biased region" description="Polar residues" evidence="4">
    <location>
        <begin position="558"/>
        <end position="572"/>
    </location>
</feature>
<evidence type="ECO:0000313" key="6">
    <source>
        <dbReference type="EMBL" id="CEH12130.1"/>
    </source>
</evidence>
<dbReference type="GO" id="GO:0035556">
    <property type="term" value="P:intracellular signal transduction"/>
    <property type="evidence" value="ECO:0007669"/>
    <property type="project" value="TreeGrafter"/>
</dbReference>
<feature type="binding site" evidence="3">
    <location>
        <position position="1129"/>
    </location>
    <ligand>
        <name>ATP</name>
        <dbReference type="ChEBI" id="CHEBI:30616"/>
    </ligand>
</feature>
<dbReference type="PROSITE" id="PS00108">
    <property type="entry name" value="PROTEIN_KINASE_ST"/>
    <property type="match status" value="1"/>
</dbReference>
<feature type="compositionally biased region" description="Low complexity" evidence="4">
    <location>
        <begin position="286"/>
        <end position="300"/>
    </location>
</feature>
<dbReference type="GO" id="GO:0005524">
    <property type="term" value="F:ATP binding"/>
    <property type="evidence" value="ECO:0007669"/>
    <property type="project" value="UniProtKB-UniRule"/>
</dbReference>
<evidence type="ECO:0000256" key="4">
    <source>
        <dbReference type="SAM" id="MobiDB-lite"/>
    </source>
</evidence>
<dbReference type="PANTHER" id="PTHR24346">
    <property type="entry name" value="MAP/MICROTUBULE AFFINITY-REGULATING KINASE"/>
    <property type="match status" value="1"/>
</dbReference>
<dbReference type="GO" id="GO:0045719">
    <property type="term" value="P:negative regulation of glycogen biosynthetic process"/>
    <property type="evidence" value="ECO:0007669"/>
    <property type="project" value="TreeGrafter"/>
</dbReference>
<feature type="compositionally biased region" description="Polar residues" evidence="4">
    <location>
        <begin position="475"/>
        <end position="486"/>
    </location>
</feature>
<feature type="compositionally biased region" description="Low complexity" evidence="4">
    <location>
        <begin position="969"/>
        <end position="985"/>
    </location>
</feature>
<feature type="region of interest" description="Disordered" evidence="4">
    <location>
        <begin position="142"/>
        <end position="446"/>
    </location>
</feature>
<dbReference type="EMBL" id="CCYA01000118">
    <property type="protein sequence ID" value="CEH12130.1"/>
    <property type="molecule type" value="Genomic_DNA"/>
</dbReference>
<dbReference type="InterPro" id="IPR011009">
    <property type="entry name" value="Kinase-like_dom_sf"/>
</dbReference>
<feature type="compositionally biased region" description="Low complexity" evidence="4">
    <location>
        <begin position="27"/>
        <end position="61"/>
    </location>
</feature>
<feature type="region of interest" description="Disordered" evidence="4">
    <location>
        <begin position="930"/>
        <end position="1027"/>
    </location>
</feature>
<feature type="compositionally biased region" description="Polar residues" evidence="4">
    <location>
        <begin position="424"/>
        <end position="437"/>
    </location>
</feature>
<dbReference type="GO" id="GO:0004674">
    <property type="term" value="F:protein serine/threonine kinase activity"/>
    <property type="evidence" value="ECO:0007669"/>
    <property type="project" value="TreeGrafter"/>
</dbReference>
<keyword evidence="6" id="KW-0808">Transferase</keyword>
<proteinExistence type="predicted"/>
<feature type="domain" description="Protein kinase" evidence="5">
    <location>
        <begin position="1091"/>
        <end position="1451"/>
    </location>
</feature>
<feature type="region of interest" description="Disordered" evidence="4">
    <location>
        <begin position="471"/>
        <end position="582"/>
    </location>
</feature>
<feature type="compositionally biased region" description="Polar residues" evidence="4">
    <location>
        <begin position="1400"/>
        <end position="1411"/>
    </location>
</feature>
<feature type="region of interest" description="Disordered" evidence="4">
    <location>
        <begin position="1393"/>
        <end position="1418"/>
    </location>
</feature>
<protein>
    <submittedName>
        <fullName evidence="6">Related to serine threonine-protein kinase</fullName>
    </submittedName>
</protein>
<dbReference type="STRING" id="401625.A0A0N7L8W6"/>
<name>A0A0N7L8W6_9BASI</name>
<reference evidence="6 7" key="1">
    <citation type="submission" date="2014-09" db="EMBL/GenBank/DDBJ databases">
        <authorList>
            <person name="Magalhaes I.L.F."/>
            <person name="Oliveira U."/>
            <person name="Santos F.R."/>
            <person name="Vidigal T.H.D.A."/>
            <person name="Brescovit A.D."/>
            <person name="Santos A.J."/>
        </authorList>
    </citation>
    <scope>NUCLEOTIDE SEQUENCE [LARGE SCALE GENOMIC DNA]</scope>
</reference>
<dbReference type="GO" id="GO:0005634">
    <property type="term" value="C:nucleus"/>
    <property type="evidence" value="ECO:0007669"/>
    <property type="project" value="TreeGrafter"/>
</dbReference>
<dbReference type="Gene3D" id="3.30.200.20">
    <property type="entry name" value="Phosphorylase Kinase, domain 1"/>
    <property type="match status" value="1"/>
</dbReference>
<dbReference type="OrthoDB" id="10252171at2759"/>
<dbReference type="GO" id="GO:0005829">
    <property type="term" value="C:cytosol"/>
    <property type="evidence" value="ECO:0007669"/>
    <property type="project" value="TreeGrafter"/>
</dbReference>
<keyword evidence="1 3" id="KW-0547">Nucleotide-binding</keyword>
<dbReference type="Proteomes" id="UP000054845">
    <property type="component" value="Unassembled WGS sequence"/>
</dbReference>
<evidence type="ECO:0000256" key="3">
    <source>
        <dbReference type="PROSITE-ProRule" id="PRU10141"/>
    </source>
</evidence>
<organism evidence="6 7">
    <name type="scientific">Ceraceosorus bombacis</name>
    <dbReference type="NCBI Taxonomy" id="401625"/>
    <lineage>
        <taxon>Eukaryota</taxon>
        <taxon>Fungi</taxon>
        <taxon>Dikarya</taxon>
        <taxon>Basidiomycota</taxon>
        <taxon>Ustilaginomycotina</taxon>
        <taxon>Exobasidiomycetes</taxon>
        <taxon>Ceraceosorales</taxon>
        <taxon>Ceraceosoraceae</taxon>
        <taxon>Ceraceosorus</taxon>
    </lineage>
</organism>
<keyword evidence="6" id="KW-0418">Kinase</keyword>
<dbReference type="PROSITE" id="PS00107">
    <property type="entry name" value="PROTEIN_KINASE_ATP"/>
    <property type="match status" value="1"/>
</dbReference>
<feature type="region of interest" description="Disordered" evidence="4">
    <location>
        <begin position="832"/>
        <end position="881"/>
    </location>
</feature>
<feature type="region of interest" description="Disordered" evidence="4">
    <location>
        <begin position="91"/>
        <end position="122"/>
    </location>
</feature>
<dbReference type="InterPro" id="IPR000719">
    <property type="entry name" value="Prot_kinase_dom"/>
</dbReference>
<feature type="compositionally biased region" description="Basic and acidic residues" evidence="4">
    <location>
        <begin position="268"/>
        <end position="280"/>
    </location>
</feature>
<sequence>MPLERIRPKLSFDGDAPAHKQEPSAESGANVGRSNSSSSWKSNRSYGGFSSISPHSSYQYSGDDSHTKGEASFSSESADLLSKLGGVGGVTRSGSWGRASAGTGFKSIGGGGRSSLIASPEEQEHLDGGVAYSYSPPGSFASLKGRAGVLNGESGHGVHSLSNRNSASSSSSISHPSSSRHVAGYSDGTIGPTGEDSQSRTSQRSRTAYDDDQGSIGRRSSLEYLRGDDDASPSQDRPPSTSNVGPSVGRIRSIGRGNRPRKTSSEPPSRDEERSFEARDASLAQRPSSSGPGISRIRSIGKGGRQASPPPLPPMPFATYPAERLSATSRMLEMRDTPTGAAVDAPLLPTQASPPMESASAISSPHHPETISAHQVSPKSTPGSTAREEPFSRETVGLDSGAQSAGRRQGPLHLKMPSNEPRSDWSSPASSGTRSPPSQYPLRTAPLSHAVDFSRMTSPSLSSLAAAAAEAAQTGDAQSTMLNATPQLPRRHSGAFAIRTRSALSQHAGLQMSFGSGGGGRAAARAMERSHDPSLPRPNAPFSELEAASRRPAASVEQEGNASRSRASSIVPTSPPMVASTTPVSPFDAPADWTSLSGWLNRTGPRLTDAATALGRLRPDRTPMPGNPGAIAGSLASPIAHASPGIPTSAAWLSAGSQMRGRHASGFSSLTSSSSSDLPSPSDPPEMIAPPLSSRAAGTTLTVPSSDELNSDARSSSGSSGSSTWRQHARQTLQPIDVPAFSTALLQPPASASQRVLSSSPTSAVGLGIGPSAGAASSPGNTLDFAAEPSSAFGHLPPSVRPAMSRSSSSLAGMVLRTPTTEEWSRYLARQNASGLPTPAGARSRTTTTRSTGSNLNAKRKGSAVIAPGGDVSSGSDEDDDVAAARYPEEASAALLDTNEAGQAQHMLERLKAVSMSRLAASRAGSLLAPEADLESVHEDQEEEEADGDGARSVSFSLRGAEEDDWEEGSSVSSAESNVSVSSSVERMRALHEAISRPPSRKGTPITSRSQSPDRTGAQERVRSSPSLAAGLASTSPLAQVALPSSVLPIPSNASVTTGKRGRKAASGTTAASLLGYPASLHGERRCINDFVIISDIGRGAYGLVKKVRLKGEHGEPTGPDFVVKYIIKSRILADCWRRHKTLGPIPVEIHVMDQLRRLPYTRPKVAAPWAAERLFARQAPESRTRSPITSPELNPVNSAALPEGSSDEVSHPSLCVMLDFFEDHEFYYLVMPYLTGTQPGRDNSQDLFDFVESAPDGLSTIEVRSIFGQVADGVRFLHANSIVHRDIKDENVILDFRDGRPHAQLIDFGSAAHVRPGRLFDTFSGTLDYAAAEILRGEKYGGKEQDVWALGVVGYVLLCGDCPFWNGEEAVEGIAAGTRAENALRDRCLIGEGRPGDSQEASAPITTPEDSGQIDGGGRLDDAADLIRQCLQLDVALRPTAAQVCDHRFLSGRAGWHGQAGWLQPLHQEMNIEAASVSANSTKADTPRPIRNPDLAAPPPPAKVAA</sequence>
<dbReference type="InterPro" id="IPR017441">
    <property type="entry name" value="Protein_kinase_ATP_BS"/>
</dbReference>
<feature type="compositionally biased region" description="Low complexity" evidence="4">
    <location>
        <begin position="160"/>
        <end position="179"/>
    </location>
</feature>
<feature type="compositionally biased region" description="Polar residues" evidence="4">
    <location>
        <begin position="696"/>
        <end position="714"/>
    </location>
</feature>
<feature type="compositionally biased region" description="Low complexity" evidence="4">
    <location>
        <begin position="837"/>
        <end position="854"/>
    </location>
</feature>
<feature type="compositionally biased region" description="Polar residues" evidence="4">
    <location>
        <begin position="372"/>
        <end position="384"/>
    </location>
</feature>
<feature type="compositionally biased region" description="Low complexity" evidence="4">
    <location>
        <begin position="668"/>
        <end position="680"/>
    </location>
</feature>
<dbReference type="SMART" id="SM00220">
    <property type="entry name" value="S_TKc"/>
    <property type="match status" value="1"/>
</dbReference>
<dbReference type="PANTHER" id="PTHR24346:SF51">
    <property type="entry name" value="PAS DOMAIN-CONTAINING SERINE_THREONINE-PROTEIN KINASE"/>
    <property type="match status" value="1"/>
</dbReference>
<dbReference type="Pfam" id="PF00069">
    <property type="entry name" value="Pkinase"/>
    <property type="match status" value="1"/>
</dbReference>
<evidence type="ECO:0000313" key="7">
    <source>
        <dbReference type="Proteomes" id="UP000054845"/>
    </source>
</evidence>
<feature type="compositionally biased region" description="Polar residues" evidence="4">
    <location>
        <begin position="1005"/>
        <end position="1014"/>
    </location>
</feature>
<feature type="compositionally biased region" description="Polar residues" evidence="4">
    <location>
        <begin position="1186"/>
        <end position="1198"/>
    </location>
</feature>
<feature type="compositionally biased region" description="Basic and acidic residues" evidence="4">
    <location>
        <begin position="1"/>
        <end position="23"/>
    </location>
</feature>
<feature type="region of interest" description="Disordered" evidence="4">
    <location>
        <begin position="662"/>
        <end position="728"/>
    </location>
</feature>
<feature type="compositionally biased region" description="Pro residues" evidence="4">
    <location>
        <begin position="1497"/>
        <end position="1507"/>
    </location>
</feature>
<accession>A0A0N7L8W6</accession>
<feature type="compositionally biased region" description="Polar residues" evidence="4">
    <location>
        <begin position="232"/>
        <end position="245"/>
    </location>
</feature>
<feature type="compositionally biased region" description="Basic and acidic residues" evidence="4">
    <location>
        <begin position="986"/>
        <end position="995"/>
    </location>
</feature>
<dbReference type="PROSITE" id="PS50011">
    <property type="entry name" value="PROTEIN_KINASE_DOM"/>
    <property type="match status" value="1"/>
</dbReference>
<feature type="region of interest" description="Disordered" evidence="4">
    <location>
        <begin position="1"/>
        <end position="77"/>
    </location>
</feature>
<dbReference type="SUPFAM" id="SSF56112">
    <property type="entry name" value="Protein kinase-like (PK-like)"/>
    <property type="match status" value="1"/>
</dbReference>
<feature type="region of interest" description="Disordered" evidence="4">
    <location>
        <begin position="1478"/>
        <end position="1507"/>
    </location>
</feature>
<evidence type="ECO:0000259" key="5">
    <source>
        <dbReference type="PROSITE" id="PS50011"/>
    </source>
</evidence>
<evidence type="ECO:0000256" key="2">
    <source>
        <dbReference type="ARBA" id="ARBA00022840"/>
    </source>
</evidence>
<keyword evidence="7" id="KW-1185">Reference proteome</keyword>
<dbReference type="InterPro" id="IPR008271">
    <property type="entry name" value="Ser/Thr_kinase_AS"/>
</dbReference>
<evidence type="ECO:0000256" key="1">
    <source>
        <dbReference type="ARBA" id="ARBA00022741"/>
    </source>
</evidence>
<keyword evidence="2 3" id="KW-0067">ATP-binding</keyword>